<proteinExistence type="predicted"/>
<evidence type="ECO:0000313" key="2">
    <source>
        <dbReference type="EMBL" id="AHH98241.1"/>
    </source>
</evidence>
<reference evidence="2 3" key="1">
    <citation type="journal article" date="2014" name="BMC Genomics">
        <title>Complete genome sequence of producer of the glycopeptide antibiotic Aculeximycin Kutzneria albida DSM 43870T, a representative of minor genus of Pseudonocardiaceae.</title>
        <authorList>
            <person name="Rebets Y."/>
            <person name="Tokovenko B."/>
            <person name="Lushchyk I."/>
            <person name="Ruckert C."/>
            <person name="Zaburannyi N."/>
            <person name="Bechthold A."/>
            <person name="Kalinowski J."/>
            <person name="Luzhetskyy A."/>
        </authorList>
    </citation>
    <scope>NUCLEOTIDE SEQUENCE [LARGE SCALE GENOMIC DNA]</scope>
    <source>
        <strain evidence="2">DSM 43870</strain>
    </source>
</reference>
<evidence type="ECO:0000313" key="3">
    <source>
        <dbReference type="Proteomes" id="UP000019225"/>
    </source>
</evidence>
<keyword evidence="3" id="KW-1185">Reference proteome</keyword>
<organism evidence="2 3">
    <name type="scientific">Kutzneria albida DSM 43870</name>
    <dbReference type="NCBI Taxonomy" id="1449976"/>
    <lineage>
        <taxon>Bacteria</taxon>
        <taxon>Bacillati</taxon>
        <taxon>Actinomycetota</taxon>
        <taxon>Actinomycetes</taxon>
        <taxon>Pseudonocardiales</taxon>
        <taxon>Pseudonocardiaceae</taxon>
        <taxon>Kutzneria</taxon>
    </lineage>
</organism>
<protein>
    <submittedName>
        <fullName evidence="2">Uncharacterized protein</fullName>
    </submittedName>
</protein>
<accession>W5WCI4</accession>
<feature type="region of interest" description="Disordered" evidence="1">
    <location>
        <begin position="1"/>
        <end position="23"/>
    </location>
</feature>
<dbReference type="KEGG" id="kal:KALB_4879"/>
<dbReference type="AlphaFoldDB" id="W5WCI4"/>
<sequence length="83" mass="9193">MSAIEEAANYHGTRRHYSSTLQPMPGLRPGRFGLALCNSESTPVTVYDGLALLGMAFPGQKKRRNDISELPLCKRCERKAAKQ</sequence>
<dbReference type="STRING" id="1449976.KALB_4879"/>
<dbReference type="HOGENOM" id="CLU_2538171_0_0_11"/>
<dbReference type="Proteomes" id="UP000019225">
    <property type="component" value="Chromosome"/>
</dbReference>
<evidence type="ECO:0000256" key="1">
    <source>
        <dbReference type="SAM" id="MobiDB-lite"/>
    </source>
</evidence>
<dbReference type="RefSeq" id="WP_025358269.1">
    <property type="nucleotide sequence ID" value="NZ_CP007155.1"/>
</dbReference>
<dbReference type="EMBL" id="CP007155">
    <property type="protein sequence ID" value="AHH98241.1"/>
    <property type="molecule type" value="Genomic_DNA"/>
</dbReference>
<name>W5WCI4_9PSEU</name>
<gene>
    <name evidence="2" type="ORF">KALB_4879</name>
</gene>